<keyword evidence="1" id="KW-0472">Membrane</keyword>
<keyword evidence="1" id="KW-0812">Transmembrane</keyword>
<evidence type="ECO:0000313" key="3">
    <source>
        <dbReference type="Proteomes" id="UP000030002"/>
    </source>
</evidence>
<sequence length="383" mass="39774">MARPRVAVPIGLLVCGVVAVSSVANLVALEEVETLAGWPIFGMGLGIGLAVRQLDEVISQTSARVLAAALTLVGVIPYEYLAYDYWKEFTPDGASSDFIQVMREDLAFDPFLAMPWLLAAVLAGVSARALPKSGAWSALDAYDPESGTFWPPQGAADDVTLPAAQVADVRADPSGRSIVTIAVVFERQDGSFVSRQVRCGAQVVPLVARHLVASRATELTAIDHPQGRPVVTDTVTDTANAALAAARTGPRAADPEDWLPLAPLCEDLQDPRTVDSLNSSPSMANADSGVALVALLAAGAFVAMLWGYGPLWAFLDGAGGGGPDGDAGLSVMSFIMASGAAGTVGWIANRLVRAAQRLVAGAALDPIDIPGKPRPGDSGRQRI</sequence>
<evidence type="ECO:0000256" key="1">
    <source>
        <dbReference type="SAM" id="Phobius"/>
    </source>
</evidence>
<comment type="caution">
    <text evidence="2">The sequence shown here is derived from an EMBL/GenBank/DDBJ whole genome shotgun (WGS) entry which is preliminary data.</text>
</comment>
<dbReference type="Proteomes" id="UP000030002">
    <property type="component" value="Unassembled WGS sequence"/>
</dbReference>
<feature type="transmembrane region" description="Helical" evidence="1">
    <location>
        <begin position="7"/>
        <end position="29"/>
    </location>
</feature>
<dbReference type="EMBL" id="AVPJ01000002">
    <property type="protein sequence ID" value="KGN34444.1"/>
    <property type="molecule type" value="Genomic_DNA"/>
</dbReference>
<proteinExistence type="predicted"/>
<dbReference type="AlphaFoldDB" id="A0A0A0JCC7"/>
<organism evidence="2 3">
    <name type="scientific">Knoellia sinensis KCTC 19936</name>
    <dbReference type="NCBI Taxonomy" id="1385520"/>
    <lineage>
        <taxon>Bacteria</taxon>
        <taxon>Bacillati</taxon>
        <taxon>Actinomycetota</taxon>
        <taxon>Actinomycetes</taxon>
        <taxon>Micrococcales</taxon>
        <taxon>Intrasporangiaceae</taxon>
        <taxon>Knoellia</taxon>
    </lineage>
</organism>
<accession>A0A0A0JCC7</accession>
<feature type="transmembrane region" description="Helical" evidence="1">
    <location>
        <begin position="63"/>
        <end position="83"/>
    </location>
</feature>
<feature type="transmembrane region" description="Helical" evidence="1">
    <location>
        <begin position="289"/>
        <end position="309"/>
    </location>
</feature>
<name>A0A0A0JCC7_9MICO</name>
<protein>
    <submittedName>
        <fullName evidence="2">Uncharacterized protein</fullName>
    </submittedName>
</protein>
<reference evidence="2 3" key="1">
    <citation type="submission" date="2013-08" db="EMBL/GenBank/DDBJ databases">
        <title>The genome sequence of Knoellia sinensis.</title>
        <authorList>
            <person name="Zhu W."/>
            <person name="Wang G."/>
        </authorList>
    </citation>
    <scope>NUCLEOTIDE SEQUENCE [LARGE SCALE GENOMIC DNA]</scope>
    <source>
        <strain evidence="2 3">KCTC 19936</strain>
    </source>
</reference>
<evidence type="ECO:0000313" key="2">
    <source>
        <dbReference type="EMBL" id="KGN34444.1"/>
    </source>
</evidence>
<keyword evidence="3" id="KW-1185">Reference proteome</keyword>
<feature type="transmembrane region" description="Helical" evidence="1">
    <location>
        <begin position="329"/>
        <end position="348"/>
    </location>
</feature>
<keyword evidence="1" id="KW-1133">Transmembrane helix</keyword>
<feature type="transmembrane region" description="Helical" evidence="1">
    <location>
        <begin position="111"/>
        <end position="130"/>
    </location>
</feature>
<feature type="transmembrane region" description="Helical" evidence="1">
    <location>
        <begin position="35"/>
        <end position="51"/>
    </location>
</feature>
<gene>
    <name evidence="2" type="ORF">N802_13595</name>
</gene>